<dbReference type="EMBL" id="BMAT01009550">
    <property type="protein sequence ID" value="GFS08408.1"/>
    <property type="molecule type" value="Genomic_DNA"/>
</dbReference>
<dbReference type="AlphaFoldDB" id="A0AAV4IH11"/>
<keyword evidence="2" id="KW-1185">Reference proteome</keyword>
<sequence length="185" mass="21597">MHLHTAEQKALQQIYDEEKEEMRREREAEVDQSHELFRRHGEINLVELVHEKQEKIIEEDKMPKFLSKMYLEENLSDALNKKQHLQGNGNSTELFVGTGSRKRRLLEKFSRVLAQQKKSKRPCRICAQTFDRVISETALGTIESVLPHCDVRSACIHHSLSHCPDTWPTRLSSNSTMLDTRWISC</sequence>
<evidence type="ECO:0000313" key="2">
    <source>
        <dbReference type="Proteomes" id="UP000762676"/>
    </source>
</evidence>
<evidence type="ECO:0000313" key="1">
    <source>
        <dbReference type="EMBL" id="GFS08408.1"/>
    </source>
</evidence>
<protein>
    <submittedName>
        <fullName evidence="1">Uncharacterized protein</fullName>
    </submittedName>
</protein>
<accession>A0AAV4IH11</accession>
<reference evidence="1 2" key="1">
    <citation type="journal article" date="2021" name="Elife">
        <title>Chloroplast acquisition without the gene transfer in kleptoplastic sea slugs, Plakobranchus ocellatus.</title>
        <authorList>
            <person name="Maeda T."/>
            <person name="Takahashi S."/>
            <person name="Yoshida T."/>
            <person name="Shimamura S."/>
            <person name="Takaki Y."/>
            <person name="Nagai Y."/>
            <person name="Toyoda A."/>
            <person name="Suzuki Y."/>
            <person name="Arimoto A."/>
            <person name="Ishii H."/>
            <person name="Satoh N."/>
            <person name="Nishiyama T."/>
            <person name="Hasebe M."/>
            <person name="Maruyama T."/>
            <person name="Minagawa J."/>
            <person name="Obokata J."/>
            <person name="Shigenobu S."/>
        </authorList>
    </citation>
    <scope>NUCLEOTIDE SEQUENCE [LARGE SCALE GENOMIC DNA]</scope>
</reference>
<proteinExistence type="predicted"/>
<gene>
    <name evidence="1" type="ORF">ElyMa_004755500</name>
</gene>
<comment type="caution">
    <text evidence="1">The sequence shown here is derived from an EMBL/GenBank/DDBJ whole genome shotgun (WGS) entry which is preliminary data.</text>
</comment>
<dbReference type="Proteomes" id="UP000762676">
    <property type="component" value="Unassembled WGS sequence"/>
</dbReference>
<name>A0AAV4IH11_9GAST</name>
<organism evidence="1 2">
    <name type="scientific">Elysia marginata</name>
    <dbReference type="NCBI Taxonomy" id="1093978"/>
    <lineage>
        <taxon>Eukaryota</taxon>
        <taxon>Metazoa</taxon>
        <taxon>Spiralia</taxon>
        <taxon>Lophotrochozoa</taxon>
        <taxon>Mollusca</taxon>
        <taxon>Gastropoda</taxon>
        <taxon>Heterobranchia</taxon>
        <taxon>Euthyneura</taxon>
        <taxon>Panpulmonata</taxon>
        <taxon>Sacoglossa</taxon>
        <taxon>Placobranchoidea</taxon>
        <taxon>Plakobranchidae</taxon>
        <taxon>Elysia</taxon>
    </lineage>
</organism>